<keyword evidence="3" id="KW-0963">Cytoplasm</keyword>
<proteinExistence type="inferred from homology"/>
<keyword evidence="5" id="KW-0863">Zinc-finger</keyword>
<dbReference type="PROSITE" id="PS51795">
    <property type="entry name" value="ZF_FLZ"/>
    <property type="match status" value="1"/>
</dbReference>
<evidence type="ECO:0000259" key="7">
    <source>
        <dbReference type="PROSITE" id="PS51795"/>
    </source>
</evidence>
<dbReference type="GO" id="GO:0005737">
    <property type="term" value="C:cytoplasm"/>
    <property type="evidence" value="ECO:0007669"/>
    <property type="project" value="UniProtKB-SubCell"/>
</dbReference>
<dbReference type="Pfam" id="PF04570">
    <property type="entry name" value="zf-FLZ"/>
    <property type="match status" value="1"/>
</dbReference>
<name>A0A5D2VTB6_GOSMU</name>
<sequence>MVGLSVILENQKSGRNINIISKKSPQVISKTSMLINTSSSSSKVSFVQSELNYGAPAFLEQCFLCKQKLLPAKDIYMYKGDRGFCSVECRCRQILMDEEEILKKANCSLAAMKPPPSSASSSSAPATVKLVETMLVEKELPRTQKQGFFLSFVLY</sequence>
<dbReference type="Proteomes" id="UP000323597">
    <property type="component" value="Chromosome D02"/>
</dbReference>
<gene>
    <name evidence="8" type="ORF">E1A91_D02G067600v1</name>
</gene>
<evidence type="ECO:0000313" key="9">
    <source>
        <dbReference type="Proteomes" id="UP000323597"/>
    </source>
</evidence>
<keyword evidence="9" id="KW-1185">Reference proteome</keyword>
<feature type="domain" description="FLZ-type" evidence="7">
    <location>
        <begin position="57"/>
        <end position="101"/>
    </location>
</feature>
<dbReference type="EMBL" id="CM017650">
    <property type="protein sequence ID" value="TYI92396.1"/>
    <property type="molecule type" value="Genomic_DNA"/>
</dbReference>
<dbReference type="GO" id="GO:0008270">
    <property type="term" value="F:zinc ion binding"/>
    <property type="evidence" value="ECO:0007669"/>
    <property type="project" value="UniProtKB-KW"/>
</dbReference>
<dbReference type="PANTHER" id="PTHR33059:SF84">
    <property type="entry name" value="FCS-LIKE ZINC FINGER 15"/>
    <property type="match status" value="1"/>
</dbReference>
<dbReference type="InterPro" id="IPR007650">
    <property type="entry name" value="Zf-FLZ_dom"/>
</dbReference>
<evidence type="ECO:0000313" key="8">
    <source>
        <dbReference type="EMBL" id="TYI92396.1"/>
    </source>
</evidence>
<evidence type="ECO:0000256" key="4">
    <source>
        <dbReference type="ARBA" id="ARBA00022723"/>
    </source>
</evidence>
<comment type="subcellular location">
    <subcellularLocation>
        <location evidence="1">Cytoplasm</location>
    </subcellularLocation>
</comment>
<protein>
    <recommendedName>
        <fullName evidence="7">FLZ-type domain-containing protein</fullName>
    </recommendedName>
</protein>
<dbReference type="AlphaFoldDB" id="A0A5D2VTB6"/>
<evidence type="ECO:0000256" key="1">
    <source>
        <dbReference type="ARBA" id="ARBA00004496"/>
    </source>
</evidence>
<keyword evidence="4" id="KW-0479">Metal-binding</keyword>
<evidence type="ECO:0000256" key="3">
    <source>
        <dbReference type="ARBA" id="ARBA00022490"/>
    </source>
</evidence>
<evidence type="ECO:0000256" key="5">
    <source>
        <dbReference type="ARBA" id="ARBA00022771"/>
    </source>
</evidence>
<evidence type="ECO:0000256" key="2">
    <source>
        <dbReference type="ARBA" id="ARBA00009374"/>
    </source>
</evidence>
<keyword evidence="5" id="KW-0862">Zinc</keyword>
<comment type="similarity">
    <text evidence="2">Belongs to the FLZ family.</text>
</comment>
<organism evidence="8 9">
    <name type="scientific">Gossypium mustelinum</name>
    <name type="common">Cotton</name>
    <name type="synonym">Gossypium caicoense</name>
    <dbReference type="NCBI Taxonomy" id="34275"/>
    <lineage>
        <taxon>Eukaryota</taxon>
        <taxon>Viridiplantae</taxon>
        <taxon>Streptophyta</taxon>
        <taxon>Embryophyta</taxon>
        <taxon>Tracheophyta</taxon>
        <taxon>Spermatophyta</taxon>
        <taxon>Magnoliopsida</taxon>
        <taxon>eudicotyledons</taxon>
        <taxon>Gunneridae</taxon>
        <taxon>Pentapetalae</taxon>
        <taxon>rosids</taxon>
        <taxon>malvids</taxon>
        <taxon>Malvales</taxon>
        <taxon>Malvaceae</taxon>
        <taxon>Malvoideae</taxon>
        <taxon>Gossypium</taxon>
    </lineage>
</organism>
<accession>A0A5D2VTB6</accession>
<dbReference type="PANTHER" id="PTHR33059">
    <property type="entry name" value="FCS-LIKE ZINC FINGER 5"/>
    <property type="match status" value="1"/>
</dbReference>
<reference evidence="8 9" key="1">
    <citation type="submission" date="2019-07" db="EMBL/GenBank/DDBJ databases">
        <title>WGS assembly of Gossypium mustelinum.</title>
        <authorList>
            <person name="Chen Z.J."/>
            <person name="Sreedasyam A."/>
            <person name="Ando A."/>
            <person name="Song Q."/>
            <person name="De L."/>
            <person name="Hulse-Kemp A."/>
            <person name="Ding M."/>
            <person name="Ye W."/>
            <person name="Kirkbride R."/>
            <person name="Jenkins J."/>
            <person name="Plott C."/>
            <person name="Lovell J."/>
            <person name="Lin Y.-M."/>
            <person name="Vaughn R."/>
            <person name="Liu B."/>
            <person name="Li W."/>
            <person name="Simpson S."/>
            <person name="Scheffler B."/>
            <person name="Saski C."/>
            <person name="Grover C."/>
            <person name="Hu G."/>
            <person name="Conover J."/>
            <person name="Carlson J."/>
            <person name="Shu S."/>
            <person name="Boston L."/>
            <person name="Williams M."/>
            <person name="Peterson D."/>
            <person name="Mcgee K."/>
            <person name="Jones D."/>
            <person name="Wendel J."/>
            <person name="Stelly D."/>
            <person name="Grimwood J."/>
            <person name="Schmutz J."/>
        </authorList>
    </citation>
    <scope>NUCLEOTIDE SEQUENCE [LARGE SCALE GENOMIC DNA]</scope>
    <source>
        <strain evidence="8">1408120.09</strain>
    </source>
</reference>
<evidence type="ECO:0000256" key="6">
    <source>
        <dbReference type="PROSITE-ProRule" id="PRU01131"/>
    </source>
</evidence>
<feature type="zinc finger region" description="FLZ-type" evidence="6">
    <location>
        <begin position="57"/>
        <end position="101"/>
    </location>
</feature>